<reference evidence="2 3" key="1">
    <citation type="journal article" date="2016" name="Mol. Biol. Evol.">
        <title>Comparative Genomics of Early-Diverging Mushroom-Forming Fungi Provides Insights into the Origins of Lignocellulose Decay Capabilities.</title>
        <authorList>
            <person name="Nagy L.G."/>
            <person name="Riley R."/>
            <person name="Tritt A."/>
            <person name="Adam C."/>
            <person name="Daum C."/>
            <person name="Floudas D."/>
            <person name="Sun H."/>
            <person name="Yadav J.S."/>
            <person name="Pangilinan J."/>
            <person name="Larsson K.H."/>
            <person name="Matsuura K."/>
            <person name="Barry K."/>
            <person name="Labutti K."/>
            <person name="Kuo R."/>
            <person name="Ohm R.A."/>
            <person name="Bhattacharya S.S."/>
            <person name="Shirouzu T."/>
            <person name="Yoshinaga Y."/>
            <person name="Martin F.M."/>
            <person name="Grigoriev I.V."/>
            <person name="Hibbett D.S."/>
        </authorList>
    </citation>
    <scope>NUCLEOTIDE SEQUENCE [LARGE SCALE GENOMIC DNA]</scope>
    <source>
        <strain evidence="2 3">L-15889</strain>
    </source>
</reference>
<accession>A0A165KWS0</accession>
<organism evidence="2 3">
    <name type="scientific">Daedalea quercina L-15889</name>
    <dbReference type="NCBI Taxonomy" id="1314783"/>
    <lineage>
        <taxon>Eukaryota</taxon>
        <taxon>Fungi</taxon>
        <taxon>Dikarya</taxon>
        <taxon>Basidiomycota</taxon>
        <taxon>Agaricomycotina</taxon>
        <taxon>Agaricomycetes</taxon>
        <taxon>Polyporales</taxon>
        <taxon>Fomitopsis</taxon>
    </lineage>
</organism>
<dbReference type="AlphaFoldDB" id="A0A165KWS0"/>
<gene>
    <name evidence="2" type="ORF">DAEQUDRAFT_100774</name>
</gene>
<proteinExistence type="predicted"/>
<evidence type="ECO:0000256" key="1">
    <source>
        <dbReference type="SAM" id="MobiDB-lite"/>
    </source>
</evidence>
<evidence type="ECO:0000313" key="3">
    <source>
        <dbReference type="Proteomes" id="UP000076727"/>
    </source>
</evidence>
<feature type="region of interest" description="Disordered" evidence="1">
    <location>
        <begin position="1"/>
        <end position="22"/>
    </location>
</feature>
<keyword evidence="3" id="KW-1185">Reference proteome</keyword>
<dbReference type="OrthoDB" id="10443856at2759"/>
<name>A0A165KWS0_9APHY</name>
<dbReference type="Proteomes" id="UP000076727">
    <property type="component" value="Unassembled WGS sequence"/>
</dbReference>
<dbReference type="EMBL" id="KV429164">
    <property type="protein sequence ID" value="KZT63687.1"/>
    <property type="molecule type" value="Genomic_DNA"/>
</dbReference>
<protein>
    <submittedName>
        <fullName evidence="2">Uncharacterized protein</fullName>
    </submittedName>
</protein>
<sequence>MMLPRLLPSSATDGESDSDSLASPLDSHFPIAHVNIARRSSYRLLDSPIRELSRPQEQFDNVHGSYVPYVVTNTFGDTPYEAGCTQTSYFSNAGLQRRVGEPQSLPNLSHGLYGLAPYPATQDDSHQYSAASDTVIRDQTWGYLPDSDYASDSPTSAVSEPFFPQHERGEYIHGFQAQYATATVDLDSGERHSSNANYSLPCGSHGGDYSASTDADILRNFAAQQEPMSGGGNGSDIFTIMPVPHNHTQVVARI</sequence>
<evidence type="ECO:0000313" key="2">
    <source>
        <dbReference type="EMBL" id="KZT63687.1"/>
    </source>
</evidence>